<evidence type="ECO:0000313" key="2">
    <source>
        <dbReference type="Proteomes" id="UP001210770"/>
    </source>
</evidence>
<proteinExistence type="predicted"/>
<evidence type="ECO:0000313" key="1">
    <source>
        <dbReference type="EMBL" id="WCE71478.1"/>
    </source>
</evidence>
<accession>A0AAX3LTC0</accession>
<dbReference type="AlphaFoldDB" id="A0AAX3LTC0"/>
<dbReference type="Proteomes" id="UP001210770">
    <property type="component" value="Chromosome"/>
</dbReference>
<gene>
    <name evidence="1" type="ORF">PL336_06505</name>
</gene>
<protein>
    <submittedName>
        <fullName evidence="1">Uncharacterized protein</fullName>
    </submittedName>
</protein>
<sequence>MRPWAAAVIAGGLGSAAQAQGVCSGEVVFQCATNAPEAEREQITVCQSDVRFEMVRHHLASGELRYDVPLTADGALTHYTFGWLDEETIKVELGFWDEPYAMPRILHMAVPWNEEEDEQRLDLPAEAWLQTADWQMPIEQELCLPQTVYADLATMELGFVDRGPVGLFFSGDEIVPTPETVGRARVQTDTTVSVYQWSSPNAATPVWWQLYDGDEVEVLAVHGAFGAVAIPIGVSECVVRPEDMGHPYNGPCATGWVDQQYLQMIQ</sequence>
<reference evidence="1" key="1">
    <citation type="submission" date="2023-01" db="EMBL/GenBank/DDBJ databases">
        <title>Comparative genomic analysis of cold water coral derived Sulfitobacter faviae: insights into their metabolism and habitat adaptation.</title>
        <authorList>
            <person name="Guo Y."/>
            <person name="Lin S."/>
            <person name="Huang Z."/>
            <person name="Tang K."/>
            <person name="Wang X."/>
        </authorList>
    </citation>
    <scope>NUCLEOTIDE SEQUENCE</scope>
    <source>
        <strain evidence="1">SCSIO W_1865</strain>
    </source>
</reference>
<dbReference type="EMBL" id="CP116423">
    <property type="protein sequence ID" value="WCE71478.1"/>
    <property type="molecule type" value="Genomic_DNA"/>
</dbReference>
<name>A0AAX3LTC0_9RHOB</name>
<dbReference type="RefSeq" id="WP_271689645.1">
    <property type="nucleotide sequence ID" value="NZ_CP116423.1"/>
</dbReference>
<organism evidence="1 2">
    <name type="scientific">Sulfitobacter faviae</name>
    <dbReference type="NCBI Taxonomy" id="1775881"/>
    <lineage>
        <taxon>Bacteria</taxon>
        <taxon>Pseudomonadati</taxon>
        <taxon>Pseudomonadota</taxon>
        <taxon>Alphaproteobacteria</taxon>
        <taxon>Rhodobacterales</taxon>
        <taxon>Roseobacteraceae</taxon>
        <taxon>Sulfitobacter</taxon>
    </lineage>
</organism>